<dbReference type="PANTHER" id="PTHR22953">
    <property type="entry name" value="ACID PHOSPHATASE RELATED"/>
    <property type="match status" value="1"/>
</dbReference>
<sequence>ATGGGGGASSRPRDCGGGGGPFEPVTSPIDGSGFRGLAVDLPDSDPRIRRRARGFEPEQISVSLSASPDSVWISWVTGDFQIGEGIKPLDPTAVASIVRYGTIRNPLIHKAVGYSLVYNQLYPFEGLQNYSSGIIHHVRLTGLKPGTLYHYRCGDPSIPAMSDLHSFRTMPAIGPEAYPKRIAVVGDLGLTYNTTSTIDHMRSNKPDLVFLIGDVSYADLYLTNGTGSDCYHCSFNNTPIHETYQPRWDYWGRFMEPLLSEVPIMVVEGNHEIEAQVEGKTFEAYRSRFAFPSNESRSFSTFYYSFNAGGIHFIMLGAYISFNRSGEQYKWLERDLANVDRSVTPWLIATWHPPWYSTYKSHYKEAECMRLEMEELLYSYGVDIIFNGHVHAYERSNRVYNYELDPCAPIYITVGDGGNRENVATSHADDPGNCPNPLSTYDKHLGGSFCATNFTTGPAAGKFCWDRQPDYSAYRESSFGHGILEVKNETHALWTWHRNQDMYNSAGDEIYIVRQPNKCPVRYVLPQFKSKNVLPNDLFRI</sequence>
<dbReference type="RefSeq" id="XP_020107314.1">
    <property type="nucleotide sequence ID" value="XM_020251725.1"/>
</dbReference>
<gene>
    <name evidence="19" type="primary">LOC109723386</name>
</gene>
<evidence type="ECO:0000256" key="2">
    <source>
        <dbReference type="ARBA" id="ARBA00001947"/>
    </source>
</evidence>
<keyword evidence="7" id="KW-0479">Metal-binding</keyword>
<dbReference type="SUPFAM" id="SSF49363">
    <property type="entry name" value="Purple acid phosphatase, N-terminal domain"/>
    <property type="match status" value="1"/>
</dbReference>
<keyword evidence="6" id="KW-0964">Secreted</keyword>
<dbReference type="AlphaFoldDB" id="A0A6P5GH88"/>
<dbReference type="Pfam" id="PF14008">
    <property type="entry name" value="Metallophos_C"/>
    <property type="match status" value="1"/>
</dbReference>
<dbReference type="InterPro" id="IPR004843">
    <property type="entry name" value="Calcineurin-like_PHP"/>
</dbReference>
<dbReference type="GO" id="GO:0046872">
    <property type="term" value="F:metal ion binding"/>
    <property type="evidence" value="ECO:0007669"/>
    <property type="project" value="UniProtKB-KW"/>
</dbReference>
<evidence type="ECO:0000256" key="6">
    <source>
        <dbReference type="ARBA" id="ARBA00022525"/>
    </source>
</evidence>
<dbReference type="InterPro" id="IPR015914">
    <property type="entry name" value="PAPs_N"/>
</dbReference>
<dbReference type="GO" id="GO:0003993">
    <property type="term" value="F:acid phosphatase activity"/>
    <property type="evidence" value="ECO:0007669"/>
    <property type="project" value="UniProtKB-EC"/>
</dbReference>
<dbReference type="SUPFAM" id="SSF56300">
    <property type="entry name" value="Metallo-dependent phosphatases"/>
    <property type="match status" value="1"/>
</dbReference>
<feature type="non-terminal residue" evidence="19">
    <location>
        <position position="1"/>
    </location>
</feature>
<evidence type="ECO:0000313" key="19">
    <source>
        <dbReference type="RefSeq" id="XP_020107314.1"/>
    </source>
</evidence>
<dbReference type="InterPro" id="IPR025733">
    <property type="entry name" value="PAPs_C"/>
</dbReference>
<evidence type="ECO:0000256" key="3">
    <source>
        <dbReference type="ARBA" id="ARBA00004613"/>
    </source>
</evidence>
<organism evidence="18 19">
    <name type="scientific">Ananas comosus</name>
    <name type="common">Pineapple</name>
    <name type="synonym">Ananas ananas</name>
    <dbReference type="NCBI Taxonomy" id="4615"/>
    <lineage>
        <taxon>Eukaryota</taxon>
        <taxon>Viridiplantae</taxon>
        <taxon>Streptophyta</taxon>
        <taxon>Embryophyta</taxon>
        <taxon>Tracheophyta</taxon>
        <taxon>Spermatophyta</taxon>
        <taxon>Magnoliopsida</taxon>
        <taxon>Liliopsida</taxon>
        <taxon>Poales</taxon>
        <taxon>Bromeliaceae</taxon>
        <taxon>Bromelioideae</taxon>
        <taxon>Ananas</taxon>
    </lineage>
</organism>
<evidence type="ECO:0000256" key="10">
    <source>
        <dbReference type="ARBA" id="ARBA00022833"/>
    </source>
</evidence>
<comment type="subcellular location">
    <subcellularLocation>
        <location evidence="3">Secreted</location>
    </subcellularLocation>
</comment>
<dbReference type="Gene3D" id="2.60.40.380">
    <property type="entry name" value="Purple acid phosphatase-like, N-terminal"/>
    <property type="match status" value="1"/>
</dbReference>
<dbReference type="Gene3D" id="3.60.21.10">
    <property type="match status" value="2"/>
</dbReference>
<keyword evidence="8" id="KW-0732">Signal</keyword>
<feature type="domain" description="Calcineurin-like phosphoesterase" evidence="15">
    <location>
        <begin position="181"/>
        <end position="393"/>
    </location>
</feature>
<keyword evidence="9 13" id="KW-0378">Hydrolase</keyword>
<keyword evidence="10" id="KW-0862">Zinc</keyword>
<dbReference type="InterPro" id="IPR008963">
    <property type="entry name" value="Purple_acid_Pase-like_N"/>
</dbReference>
<dbReference type="Proteomes" id="UP000515123">
    <property type="component" value="Linkage group 17"/>
</dbReference>
<evidence type="ECO:0000256" key="12">
    <source>
        <dbReference type="ARBA" id="ARBA00023180"/>
    </source>
</evidence>
<evidence type="ECO:0000256" key="9">
    <source>
        <dbReference type="ARBA" id="ARBA00022801"/>
    </source>
</evidence>
<comment type="catalytic activity">
    <reaction evidence="1 13">
        <text>a phosphate monoester + H2O = an alcohol + phosphate</text>
        <dbReference type="Rhea" id="RHEA:15017"/>
        <dbReference type="ChEBI" id="CHEBI:15377"/>
        <dbReference type="ChEBI" id="CHEBI:30879"/>
        <dbReference type="ChEBI" id="CHEBI:43474"/>
        <dbReference type="ChEBI" id="CHEBI:67140"/>
        <dbReference type="EC" id="3.1.3.2"/>
    </reaction>
</comment>
<reference evidence="19" key="2">
    <citation type="submission" date="2025-08" db="UniProtKB">
        <authorList>
            <consortium name="RefSeq"/>
        </authorList>
    </citation>
    <scope>IDENTIFICATION</scope>
    <source>
        <tissue evidence="19">Leaf</tissue>
    </source>
</reference>
<comment type="cofactor">
    <cofactor evidence="2">
        <name>Zn(2+)</name>
        <dbReference type="ChEBI" id="CHEBI:29105"/>
    </cofactor>
</comment>
<evidence type="ECO:0000256" key="13">
    <source>
        <dbReference type="RuleBase" id="RU361203"/>
    </source>
</evidence>
<dbReference type="InterPro" id="IPR029052">
    <property type="entry name" value="Metallo-depent_PP-like"/>
</dbReference>
<dbReference type="OrthoDB" id="45007at2759"/>
<feature type="domain" description="Purple acid phosphatase C-terminal" evidence="16">
    <location>
        <begin position="463"/>
        <end position="502"/>
    </location>
</feature>
<reference evidence="18" key="1">
    <citation type="journal article" date="2015" name="Nat. Genet.">
        <title>The pineapple genome and the evolution of CAM photosynthesis.</title>
        <authorList>
            <person name="Ming R."/>
            <person name="VanBuren R."/>
            <person name="Wai C.M."/>
            <person name="Tang H."/>
            <person name="Schatz M.C."/>
            <person name="Bowers J.E."/>
            <person name="Lyons E."/>
            <person name="Wang M.L."/>
            <person name="Chen J."/>
            <person name="Biggers E."/>
            <person name="Zhang J."/>
            <person name="Huang L."/>
            <person name="Zhang L."/>
            <person name="Miao W."/>
            <person name="Zhang J."/>
            <person name="Ye Z."/>
            <person name="Miao C."/>
            <person name="Lin Z."/>
            <person name="Wang H."/>
            <person name="Zhou H."/>
            <person name="Yim W.C."/>
            <person name="Priest H.D."/>
            <person name="Zheng C."/>
            <person name="Woodhouse M."/>
            <person name="Edger P.P."/>
            <person name="Guyot R."/>
            <person name="Guo H.B."/>
            <person name="Guo H."/>
            <person name="Zheng G."/>
            <person name="Singh R."/>
            <person name="Sharma A."/>
            <person name="Min X."/>
            <person name="Zheng Y."/>
            <person name="Lee H."/>
            <person name="Gurtowski J."/>
            <person name="Sedlazeck F.J."/>
            <person name="Harkess A."/>
            <person name="McKain M.R."/>
            <person name="Liao Z."/>
            <person name="Fang J."/>
            <person name="Liu J."/>
            <person name="Zhang X."/>
            <person name="Zhang Q."/>
            <person name="Hu W."/>
            <person name="Qin Y."/>
            <person name="Wang K."/>
            <person name="Chen L.Y."/>
            <person name="Shirley N."/>
            <person name="Lin Y.R."/>
            <person name="Liu L.Y."/>
            <person name="Hernandez A.G."/>
            <person name="Wright C.L."/>
            <person name="Bulone V."/>
            <person name="Tuskan G.A."/>
            <person name="Heath K."/>
            <person name="Zee F."/>
            <person name="Moore P.H."/>
            <person name="Sunkar R."/>
            <person name="Leebens-Mack J.H."/>
            <person name="Mockler T."/>
            <person name="Bennetzen J.L."/>
            <person name="Freeling M."/>
            <person name="Sankoff D."/>
            <person name="Paterson A.H."/>
            <person name="Zhu X."/>
            <person name="Yang X."/>
            <person name="Smith J.A."/>
            <person name="Cushman J.C."/>
            <person name="Paull R.E."/>
            <person name="Yu Q."/>
        </authorList>
    </citation>
    <scope>NUCLEOTIDE SEQUENCE [LARGE SCALE GENOMIC DNA]</scope>
    <source>
        <strain evidence="18">cv. F153</strain>
    </source>
</reference>
<protein>
    <recommendedName>
        <fullName evidence="13">Purple acid phosphatase</fullName>
        <ecNumber evidence="13">3.1.3.2</ecNumber>
    </recommendedName>
</protein>
<comment type="similarity">
    <text evidence="4 13">Belongs to the metallophosphoesterase superfamily. Purple acid phosphatase family.</text>
</comment>
<evidence type="ECO:0000313" key="18">
    <source>
        <dbReference type="Proteomes" id="UP000515123"/>
    </source>
</evidence>
<proteinExistence type="inferred from homology"/>
<dbReference type="CDD" id="cd00839">
    <property type="entry name" value="MPP_PAPs"/>
    <property type="match status" value="1"/>
</dbReference>
<accession>A0A6P5GH88</accession>
<feature type="domain" description="Purple acid phosphatase N-terminal" evidence="17">
    <location>
        <begin position="57"/>
        <end position="169"/>
    </location>
</feature>
<comment type="subunit">
    <text evidence="5">Homodimer.</text>
</comment>
<evidence type="ECO:0000256" key="8">
    <source>
        <dbReference type="ARBA" id="ARBA00022729"/>
    </source>
</evidence>
<dbReference type="Pfam" id="PF16656">
    <property type="entry name" value="Pur_ac_phosph_N"/>
    <property type="match status" value="1"/>
</dbReference>
<dbReference type="FunFam" id="3.60.21.10:FF:000128">
    <property type="entry name" value="Purple acid phosphatase"/>
    <property type="match status" value="1"/>
</dbReference>
<dbReference type="PANTHER" id="PTHR22953:SF15">
    <property type="entry name" value="PURPLE ACID PHOSPHATASE 13"/>
    <property type="match status" value="1"/>
</dbReference>
<dbReference type="EC" id="3.1.3.2" evidence="13"/>
<keyword evidence="18" id="KW-1185">Reference proteome</keyword>
<evidence type="ECO:0000259" key="17">
    <source>
        <dbReference type="Pfam" id="PF16656"/>
    </source>
</evidence>
<dbReference type="InterPro" id="IPR039331">
    <property type="entry name" value="PAPs-like"/>
</dbReference>
<evidence type="ECO:0000256" key="1">
    <source>
        <dbReference type="ARBA" id="ARBA00000032"/>
    </source>
</evidence>
<feature type="region of interest" description="Disordered" evidence="14">
    <location>
        <begin position="1"/>
        <end position="41"/>
    </location>
</feature>
<dbReference type="Pfam" id="PF00149">
    <property type="entry name" value="Metallophos"/>
    <property type="match status" value="1"/>
</dbReference>
<evidence type="ECO:0000259" key="15">
    <source>
        <dbReference type="Pfam" id="PF00149"/>
    </source>
</evidence>
<dbReference type="InterPro" id="IPR041792">
    <property type="entry name" value="MPP_PAP"/>
</dbReference>
<evidence type="ECO:0000256" key="7">
    <source>
        <dbReference type="ARBA" id="ARBA00022723"/>
    </source>
</evidence>
<dbReference type="GeneID" id="109723386"/>
<keyword evidence="11" id="KW-0408">Iron</keyword>
<evidence type="ECO:0000256" key="11">
    <source>
        <dbReference type="ARBA" id="ARBA00023004"/>
    </source>
</evidence>
<keyword evidence="12" id="KW-0325">Glycoprotein</keyword>
<evidence type="ECO:0000256" key="4">
    <source>
        <dbReference type="ARBA" id="ARBA00008723"/>
    </source>
</evidence>
<evidence type="ECO:0000256" key="14">
    <source>
        <dbReference type="SAM" id="MobiDB-lite"/>
    </source>
</evidence>
<dbReference type="GO" id="GO:0005576">
    <property type="term" value="C:extracellular region"/>
    <property type="evidence" value="ECO:0007669"/>
    <property type="project" value="UniProtKB-SubCell"/>
</dbReference>
<evidence type="ECO:0000256" key="5">
    <source>
        <dbReference type="ARBA" id="ARBA00011738"/>
    </source>
</evidence>
<evidence type="ECO:0000259" key="16">
    <source>
        <dbReference type="Pfam" id="PF14008"/>
    </source>
</evidence>
<name>A0A6P5GH88_ANACO</name>